<dbReference type="PANTHER" id="PTHR46797">
    <property type="entry name" value="HTH-TYPE TRANSCRIPTIONAL REGULATOR"/>
    <property type="match status" value="1"/>
</dbReference>
<sequence>MHALPDDDDWLTNRQHILGARVRSARVQQNLTQEQLHLAAEISRDTLQSIEAGRGNPTLATLLRLAHVMGVPVTHLLE</sequence>
<dbReference type="SUPFAM" id="SSF47413">
    <property type="entry name" value="lambda repressor-like DNA-binding domains"/>
    <property type="match status" value="1"/>
</dbReference>
<dbReference type="Pfam" id="PF01381">
    <property type="entry name" value="HTH_3"/>
    <property type="match status" value="1"/>
</dbReference>
<dbReference type="AlphaFoldDB" id="A0A918NVG2"/>
<keyword evidence="4" id="KW-1185">Reference proteome</keyword>
<reference evidence="3" key="1">
    <citation type="journal article" date="2014" name="Int. J. Syst. Evol. Microbiol.">
        <title>Complete genome sequence of Corynebacterium casei LMG S-19264T (=DSM 44701T), isolated from a smear-ripened cheese.</title>
        <authorList>
            <consortium name="US DOE Joint Genome Institute (JGI-PGF)"/>
            <person name="Walter F."/>
            <person name="Albersmeier A."/>
            <person name="Kalinowski J."/>
            <person name="Ruckert C."/>
        </authorList>
    </citation>
    <scope>NUCLEOTIDE SEQUENCE</scope>
    <source>
        <strain evidence="3">JCM 4956</strain>
    </source>
</reference>
<dbReference type="PANTHER" id="PTHR46797:SF1">
    <property type="entry name" value="METHYLPHOSPHONATE SYNTHASE"/>
    <property type="match status" value="1"/>
</dbReference>
<protein>
    <recommendedName>
        <fullName evidence="2">HTH cro/C1-type domain-containing protein</fullName>
    </recommendedName>
</protein>
<dbReference type="Gene3D" id="1.10.260.40">
    <property type="entry name" value="lambda repressor-like DNA-binding domains"/>
    <property type="match status" value="1"/>
</dbReference>
<evidence type="ECO:0000313" key="4">
    <source>
        <dbReference type="Proteomes" id="UP000645555"/>
    </source>
</evidence>
<evidence type="ECO:0000313" key="3">
    <source>
        <dbReference type="EMBL" id="GGX99776.1"/>
    </source>
</evidence>
<comment type="caution">
    <text evidence="3">The sequence shown here is derived from an EMBL/GenBank/DDBJ whole genome shotgun (WGS) entry which is preliminary data.</text>
</comment>
<organism evidence="3 4">
    <name type="scientific">Streptomyces fructofermentans</name>
    <dbReference type="NCBI Taxonomy" id="152141"/>
    <lineage>
        <taxon>Bacteria</taxon>
        <taxon>Bacillati</taxon>
        <taxon>Actinomycetota</taxon>
        <taxon>Actinomycetes</taxon>
        <taxon>Kitasatosporales</taxon>
        <taxon>Streptomycetaceae</taxon>
        <taxon>Streptomyces</taxon>
    </lineage>
</organism>
<keyword evidence="1" id="KW-0238">DNA-binding</keyword>
<dbReference type="EMBL" id="BMWD01000061">
    <property type="protein sequence ID" value="GGX99776.1"/>
    <property type="molecule type" value="Genomic_DNA"/>
</dbReference>
<accession>A0A918NVG2</accession>
<dbReference type="Proteomes" id="UP000645555">
    <property type="component" value="Unassembled WGS sequence"/>
</dbReference>
<dbReference type="GO" id="GO:0003677">
    <property type="term" value="F:DNA binding"/>
    <property type="evidence" value="ECO:0007669"/>
    <property type="project" value="UniProtKB-KW"/>
</dbReference>
<reference evidence="3" key="2">
    <citation type="submission" date="2020-09" db="EMBL/GenBank/DDBJ databases">
        <authorList>
            <person name="Sun Q."/>
            <person name="Ohkuma M."/>
        </authorList>
    </citation>
    <scope>NUCLEOTIDE SEQUENCE</scope>
    <source>
        <strain evidence="3">JCM 4956</strain>
    </source>
</reference>
<dbReference type="RefSeq" id="WP_190040335.1">
    <property type="nucleotide sequence ID" value="NZ_BMWD01000061.1"/>
</dbReference>
<dbReference type="InterPro" id="IPR001387">
    <property type="entry name" value="Cro/C1-type_HTH"/>
</dbReference>
<dbReference type="InterPro" id="IPR010982">
    <property type="entry name" value="Lambda_DNA-bd_dom_sf"/>
</dbReference>
<dbReference type="InterPro" id="IPR050807">
    <property type="entry name" value="TransReg_Diox_bact_type"/>
</dbReference>
<dbReference type="PROSITE" id="PS50943">
    <property type="entry name" value="HTH_CROC1"/>
    <property type="match status" value="1"/>
</dbReference>
<name>A0A918NVG2_9ACTN</name>
<feature type="domain" description="HTH cro/C1-type" evidence="2">
    <location>
        <begin position="22"/>
        <end position="76"/>
    </location>
</feature>
<dbReference type="CDD" id="cd00093">
    <property type="entry name" value="HTH_XRE"/>
    <property type="match status" value="1"/>
</dbReference>
<dbReference type="GO" id="GO:0003700">
    <property type="term" value="F:DNA-binding transcription factor activity"/>
    <property type="evidence" value="ECO:0007669"/>
    <property type="project" value="TreeGrafter"/>
</dbReference>
<gene>
    <name evidence="3" type="ORF">GCM10010515_77300</name>
</gene>
<evidence type="ECO:0000256" key="1">
    <source>
        <dbReference type="ARBA" id="ARBA00023125"/>
    </source>
</evidence>
<evidence type="ECO:0000259" key="2">
    <source>
        <dbReference type="PROSITE" id="PS50943"/>
    </source>
</evidence>
<proteinExistence type="predicted"/>
<dbReference type="GO" id="GO:0005829">
    <property type="term" value="C:cytosol"/>
    <property type="evidence" value="ECO:0007669"/>
    <property type="project" value="TreeGrafter"/>
</dbReference>
<dbReference type="SMART" id="SM00530">
    <property type="entry name" value="HTH_XRE"/>
    <property type="match status" value="1"/>
</dbReference>